<sequence length="238" mass="26300">MASRLGALNAGGTKLRPISMAGTQSPTRRPCDAVQFQLQAQLRPHTRAVRGLVVPCLIEARGRVALDSAFGLGPTERRTIVVRTSPLRATLDPQRSLMDGPQQSIRTAELGGAGSLHDRAGCRVGRRERLCSIDWFDGSFERALVTTGCLPEKESRSPSQATTKQLVEITQFGEYSKHWGQALRRALEPNRDFDKMTMFNVRRGPQKELFVLVVVAVNLRVISNPKQERVEPSLGWGS</sequence>
<proteinExistence type="predicted"/>
<gene>
    <name evidence="1" type="ORF">B0H63DRAFT_287030</name>
</gene>
<dbReference type="EMBL" id="JAULSW010000008">
    <property type="protein sequence ID" value="KAK3372045.1"/>
    <property type="molecule type" value="Genomic_DNA"/>
</dbReference>
<protein>
    <submittedName>
        <fullName evidence="1">Uncharacterized protein</fullName>
    </submittedName>
</protein>
<accession>A0AAE0N6G8</accession>
<reference evidence="1" key="1">
    <citation type="journal article" date="2023" name="Mol. Phylogenet. Evol.">
        <title>Genome-scale phylogeny and comparative genomics of the fungal order Sordariales.</title>
        <authorList>
            <person name="Hensen N."/>
            <person name="Bonometti L."/>
            <person name="Westerberg I."/>
            <person name="Brannstrom I.O."/>
            <person name="Guillou S."/>
            <person name="Cros-Aarteil S."/>
            <person name="Calhoun S."/>
            <person name="Haridas S."/>
            <person name="Kuo A."/>
            <person name="Mondo S."/>
            <person name="Pangilinan J."/>
            <person name="Riley R."/>
            <person name="LaButti K."/>
            <person name="Andreopoulos B."/>
            <person name="Lipzen A."/>
            <person name="Chen C."/>
            <person name="Yan M."/>
            <person name="Daum C."/>
            <person name="Ng V."/>
            <person name="Clum A."/>
            <person name="Steindorff A."/>
            <person name="Ohm R.A."/>
            <person name="Martin F."/>
            <person name="Silar P."/>
            <person name="Natvig D.O."/>
            <person name="Lalanne C."/>
            <person name="Gautier V."/>
            <person name="Ament-Velasquez S.L."/>
            <person name="Kruys A."/>
            <person name="Hutchinson M.I."/>
            <person name="Powell A.J."/>
            <person name="Barry K."/>
            <person name="Miller A.N."/>
            <person name="Grigoriev I.V."/>
            <person name="Debuchy R."/>
            <person name="Gladieux P."/>
            <person name="Hiltunen Thoren M."/>
            <person name="Johannesson H."/>
        </authorList>
    </citation>
    <scope>NUCLEOTIDE SEQUENCE</scope>
    <source>
        <strain evidence="1">CBS 232.78</strain>
    </source>
</reference>
<reference evidence="1" key="2">
    <citation type="submission" date="2023-06" db="EMBL/GenBank/DDBJ databases">
        <authorList>
            <consortium name="Lawrence Berkeley National Laboratory"/>
            <person name="Haridas S."/>
            <person name="Hensen N."/>
            <person name="Bonometti L."/>
            <person name="Westerberg I."/>
            <person name="Brannstrom I.O."/>
            <person name="Guillou S."/>
            <person name="Cros-Aarteil S."/>
            <person name="Calhoun S."/>
            <person name="Kuo A."/>
            <person name="Mondo S."/>
            <person name="Pangilinan J."/>
            <person name="Riley R."/>
            <person name="LaButti K."/>
            <person name="Andreopoulos B."/>
            <person name="Lipzen A."/>
            <person name="Chen C."/>
            <person name="Yanf M."/>
            <person name="Daum C."/>
            <person name="Ng V."/>
            <person name="Clum A."/>
            <person name="Steindorff A."/>
            <person name="Ohm R."/>
            <person name="Martin F."/>
            <person name="Silar P."/>
            <person name="Natvig D."/>
            <person name="Lalanne C."/>
            <person name="Gautier V."/>
            <person name="Ament-velasquez S.L."/>
            <person name="Kruys A."/>
            <person name="Hutchinson M.I."/>
            <person name="Powell A.J."/>
            <person name="Barry K."/>
            <person name="Miller A.N."/>
            <person name="Grigoriev I.V."/>
            <person name="Debuchy R."/>
            <person name="Gladieux P."/>
            <person name="Thoren M.H."/>
            <person name="Johannesson H."/>
        </authorList>
    </citation>
    <scope>NUCLEOTIDE SEQUENCE</scope>
    <source>
        <strain evidence="1">CBS 232.78</strain>
    </source>
</reference>
<comment type="caution">
    <text evidence="1">The sequence shown here is derived from an EMBL/GenBank/DDBJ whole genome shotgun (WGS) entry which is preliminary data.</text>
</comment>
<dbReference type="Proteomes" id="UP001285441">
    <property type="component" value="Unassembled WGS sequence"/>
</dbReference>
<evidence type="ECO:0000313" key="2">
    <source>
        <dbReference type="Proteomes" id="UP001285441"/>
    </source>
</evidence>
<keyword evidence="2" id="KW-1185">Reference proteome</keyword>
<organism evidence="1 2">
    <name type="scientific">Podospora didyma</name>
    <dbReference type="NCBI Taxonomy" id="330526"/>
    <lineage>
        <taxon>Eukaryota</taxon>
        <taxon>Fungi</taxon>
        <taxon>Dikarya</taxon>
        <taxon>Ascomycota</taxon>
        <taxon>Pezizomycotina</taxon>
        <taxon>Sordariomycetes</taxon>
        <taxon>Sordariomycetidae</taxon>
        <taxon>Sordariales</taxon>
        <taxon>Podosporaceae</taxon>
        <taxon>Podospora</taxon>
    </lineage>
</organism>
<dbReference type="AlphaFoldDB" id="A0AAE0N6G8"/>
<name>A0AAE0N6G8_9PEZI</name>
<evidence type="ECO:0000313" key="1">
    <source>
        <dbReference type="EMBL" id="KAK3372045.1"/>
    </source>
</evidence>